<proteinExistence type="predicted"/>
<comment type="caution">
    <text evidence="1">The sequence shown here is derived from an EMBL/GenBank/DDBJ whole genome shotgun (WGS) entry which is preliminary data.</text>
</comment>
<organism evidence="1 2">
    <name type="scientific">Gossypium australe</name>
    <dbReference type="NCBI Taxonomy" id="47621"/>
    <lineage>
        <taxon>Eukaryota</taxon>
        <taxon>Viridiplantae</taxon>
        <taxon>Streptophyta</taxon>
        <taxon>Embryophyta</taxon>
        <taxon>Tracheophyta</taxon>
        <taxon>Spermatophyta</taxon>
        <taxon>Magnoliopsida</taxon>
        <taxon>eudicotyledons</taxon>
        <taxon>Gunneridae</taxon>
        <taxon>Pentapetalae</taxon>
        <taxon>rosids</taxon>
        <taxon>malvids</taxon>
        <taxon>Malvales</taxon>
        <taxon>Malvaceae</taxon>
        <taxon>Malvoideae</taxon>
        <taxon>Gossypium</taxon>
    </lineage>
</organism>
<dbReference type="AlphaFoldDB" id="A0A5B6WWG4"/>
<dbReference type="EMBL" id="SMMG02000001">
    <property type="protein sequence ID" value="KAA3486261.1"/>
    <property type="molecule type" value="Genomic_DNA"/>
</dbReference>
<accession>A0A5B6WWG4</accession>
<dbReference type="Proteomes" id="UP000325315">
    <property type="component" value="Unassembled WGS sequence"/>
</dbReference>
<sequence>MLHFYRKTRIWLGTFEMVEDTAYVWIMAAKTNFSYNPTALQSSSSSSKLLSATLTAKLHKCYMVSLQMTKQQSGQGTQNKAPTSTC</sequence>
<gene>
    <name evidence="1" type="ORF">EPI10_030190</name>
</gene>
<protein>
    <submittedName>
        <fullName evidence="1">Ethylene-responsive transcription factor ERF003</fullName>
    </submittedName>
</protein>
<keyword evidence="2" id="KW-1185">Reference proteome</keyword>
<reference evidence="2" key="1">
    <citation type="journal article" date="2019" name="Plant Biotechnol. J.">
        <title>Genome sequencing of the Australian wild diploid species Gossypium australe highlights disease resistance and delayed gland morphogenesis.</title>
        <authorList>
            <person name="Cai Y."/>
            <person name="Cai X."/>
            <person name="Wang Q."/>
            <person name="Wang P."/>
            <person name="Zhang Y."/>
            <person name="Cai C."/>
            <person name="Xu Y."/>
            <person name="Wang K."/>
            <person name="Zhou Z."/>
            <person name="Wang C."/>
            <person name="Geng S."/>
            <person name="Li B."/>
            <person name="Dong Q."/>
            <person name="Hou Y."/>
            <person name="Wang H."/>
            <person name="Ai P."/>
            <person name="Liu Z."/>
            <person name="Yi F."/>
            <person name="Sun M."/>
            <person name="An G."/>
            <person name="Cheng J."/>
            <person name="Zhang Y."/>
            <person name="Shi Q."/>
            <person name="Xie Y."/>
            <person name="Shi X."/>
            <person name="Chang Y."/>
            <person name="Huang F."/>
            <person name="Chen Y."/>
            <person name="Hong S."/>
            <person name="Mi L."/>
            <person name="Sun Q."/>
            <person name="Zhang L."/>
            <person name="Zhou B."/>
            <person name="Peng R."/>
            <person name="Zhang X."/>
            <person name="Liu F."/>
        </authorList>
    </citation>
    <scope>NUCLEOTIDE SEQUENCE [LARGE SCALE GENOMIC DNA]</scope>
    <source>
        <strain evidence="2">cv. PA1801</strain>
    </source>
</reference>
<name>A0A5B6WWG4_9ROSI</name>
<evidence type="ECO:0000313" key="2">
    <source>
        <dbReference type="Proteomes" id="UP000325315"/>
    </source>
</evidence>
<evidence type="ECO:0000313" key="1">
    <source>
        <dbReference type="EMBL" id="KAA3486261.1"/>
    </source>
</evidence>